<evidence type="ECO:0000256" key="1">
    <source>
        <dbReference type="ARBA" id="ARBA00022729"/>
    </source>
</evidence>
<organism evidence="4 5">
    <name type="scientific">Clostridium cibarium</name>
    <dbReference type="NCBI Taxonomy" id="2762247"/>
    <lineage>
        <taxon>Bacteria</taxon>
        <taxon>Bacillati</taxon>
        <taxon>Bacillota</taxon>
        <taxon>Clostridia</taxon>
        <taxon>Eubacteriales</taxon>
        <taxon>Clostridiaceae</taxon>
        <taxon>Clostridium</taxon>
    </lineage>
</organism>
<dbReference type="SUPFAM" id="SSF51261">
    <property type="entry name" value="Duplicated hybrid motif"/>
    <property type="match status" value="1"/>
</dbReference>
<proteinExistence type="predicted"/>
<dbReference type="EMBL" id="JACSRA010000005">
    <property type="protein sequence ID" value="MBD7910648.1"/>
    <property type="molecule type" value="Genomic_DNA"/>
</dbReference>
<keyword evidence="2" id="KW-0472">Membrane</keyword>
<feature type="transmembrane region" description="Helical" evidence="2">
    <location>
        <begin position="51"/>
        <end position="68"/>
    </location>
</feature>
<keyword evidence="5" id="KW-1185">Reference proteome</keyword>
<dbReference type="Pfam" id="PF01551">
    <property type="entry name" value="Peptidase_M23"/>
    <property type="match status" value="1"/>
</dbReference>
<dbReference type="RefSeq" id="WP_191767821.1">
    <property type="nucleotide sequence ID" value="NZ_JACSRA010000005.1"/>
</dbReference>
<evidence type="ECO:0000313" key="4">
    <source>
        <dbReference type="EMBL" id="MBD7910648.1"/>
    </source>
</evidence>
<evidence type="ECO:0000256" key="2">
    <source>
        <dbReference type="SAM" id="Phobius"/>
    </source>
</evidence>
<gene>
    <name evidence="4" type="ORF">H9661_04670</name>
</gene>
<accession>A0ABR8PR51</accession>
<dbReference type="PANTHER" id="PTHR21666:SF289">
    <property type="entry name" value="L-ALA--D-GLU ENDOPEPTIDASE"/>
    <property type="match status" value="1"/>
</dbReference>
<sequence>MGNYRAQYERYYGSVRAKGGGASYRRVSSTKGGGIKNSSNANILNKVVNKLIWQLGGALVLLGLLFIIKTIPLEGTKDAYTVSKKMIDEKFNVEEAIMAVNIPDVDEYKEKALDYIDEFKHMLTGEKTLKETMKEDYIVPTIGKKKHMEKDNKGIVIVTDGDKDVNASFNGIIREVKEEDGKKHILIDNGSGVETYYGLLSDVQIKEGDEVKKGQCLGKTGDIDSTGTKGIIFKISFMGSEKDPNEMMDLSSLEEV</sequence>
<dbReference type="InterPro" id="IPR016047">
    <property type="entry name" value="M23ase_b-sheet_dom"/>
</dbReference>
<dbReference type="Proteomes" id="UP000627781">
    <property type="component" value="Unassembled WGS sequence"/>
</dbReference>
<keyword evidence="2" id="KW-1133">Transmembrane helix</keyword>
<reference evidence="4 5" key="1">
    <citation type="submission" date="2020-08" db="EMBL/GenBank/DDBJ databases">
        <title>A Genomic Blueprint of the Chicken Gut Microbiome.</title>
        <authorList>
            <person name="Gilroy R."/>
            <person name="Ravi A."/>
            <person name="Getino M."/>
            <person name="Pursley I."/>
            <person name="Horton D.L."/>
            <person name="Alikhan N.-F."/>
            <person name="Baker D."/>
            <person name="Gharbi K."/>
            <person name="Hall N."/>
            <person name="Watson M."/>
            <person name="Adriaenssens E.M."/>
            <person name="Foster-Nyarko E."/>
            <person name="Jarju S."/>
            <person name="Secka A."/>
            <person name="Antonio M."/>
            <person name="Oren A."/>
            <person name="Chaudhuri R."/>
            <person name="La Ragione R.M."/>
            <person name="Hildebrand F."/>
            <person name="Pallen M.J."/>
        </authorList>
    </citation>
    <scope>NUCLEOTIDE SEQUENCE [LARGE SCALE GENOMIC DNA]</scope>
    <source>
        <strain evidence="4 5">Sa3CVN1</strain>
    </source>
</reference>
<keyword evidence="1" id="KW-0732">Signal</keyword>
<comment type="caution">
    <text evidence="4">The sequence shown here is derived from an EMBL/GenBank/DDBJ whole genome shotgun (WGS) entry which is preliminary data.</text>
</comment>
<evidence type="ECO:0000313" key="5">
    <source>
        <dbReference type="Proteomes" id="UP000627781"/>
    </source>
</evidence>
<dbReference type="InterPro" id="IPR050570">
    <property type="entry name" value="Cell_wall_metabolism_enzyme"/>
</dbReference>
<dbReference type="PANTHER" id="PTHR21666">
    <property type="entry name" value="PEPTIDASE-RELATED"/>
    <property type="match status" value="1"/>
</dbReference>
<keyword evidence="2" id="KW-0812">Transmembrane</keyword>
<dbReference type="Gene3D" id="2.70.70.10">
    <property type="entry name" value="Glucose Permease (Domain IIA)"/>
    <property type="match status" value="1"/>
</dbReference>
<dbReference type="CDD" id="cd12797">
    <property type="entry name" value="M23_peptidase"/>
    <property type="match status" value="1"/>
</dbReference>
<dbReference type="InterPro" id="IPR011055">
    <property type="entry name" value="Dup_hybrid_motif"/>
</dbReference>
<protein>
    <submittedName>
        <fullName evidence="4">M23 family metallopeptidase</fullName>
    </submittedName>
</protein>
<name>A0ABR8PR51_9CLOT</name>
<evidence type="ECO:0000259" key="3">
    <source>
        <dbReference type="Pfam" id="PF01551"/>
    </source>
</evidence>
<feature type="domain" description="M23ase beta-sheet core" evidence="3">
    <location>
        <begin position="152"/>
        <end position="244"/>
    </location>
</feature>